<evidence type="ECO:0000256" key="5">
    <source>
        <dbReference type="ARBA" id="ARBA00023242"/>
    </source>
</evidence>
<evidence type="ECO:0000256" key="2">
    <source>
        <dbReference type="ARBA" id="ARBA00022723"/>
    </source>
</evidence>
<protein>
    <recommendedName>
        <fullName evidence="7">Zn(2)-C6 fungal-type domain-containing protein</fullName>
    </recommendedName>
</protein>
<comment type="caution">
    <text evidence="8">The sequence shown here is derived from an EMBL/GenBank/DDBJ whole genome shotgun (WGS) entry which is preliminary data.</text>
</comment>
<feature type="region of interest" description="Disordered" evidence="6">
    <location>
        <begin position="513"/>
        <end position="532"/>
    </location>
</feature>
<evidence type="ECO:0000313" key="9">
    <source>
        <dbReference type="Proteomes" id="UP001583172"/>
    </source>
</evidence>
<dbReference type="EMBL" id="JAZGSY010000537">
    <property type="protein sequence ID" value="KAL1835782.1"/>
    <property type="molecule type" value="Genomic_DNA"/>
</dbReference>
<feature type="region of interest" description="Disordered" evidence="6">
    <location>
        <begin position="382"/>
        <end position="406"/>
    </location>
</feature>
<dbReference type="CDD" id="cd00067">
    <property type="entry name" value="GAL4"/>
    <property type="match status" value="1"/>
</dbReference>
<dbReference type="SUPFAM" id="SSF57701">
    <property type="entry name" value="Zn2/Cys6 DNA-binding domain"/>
    <property type="match status" value="1"/>
</dbReference>
<comment type="subcellular location">
    <subcellularLocation>
        <location evidence="1">Nucleus</location>
    </subcellularLocation>
</comment>
<dbReference type="CDD" id="cd12148">
    <property type="entry name" value="fungal_TF_MHR"/>
    <property type="match status" value="1"/>
</dbReference>
<dbReference type="InterPro" id="IPR050815">
    <property type="entry name" value="TF_fung"/>
</dbReference>
<keyword evidence="9" id="KW-1185">Reference proteome</keyword>
<feature type="compositionally biased region" description="Low complexity" evidence="6">
    <location>
        <begin position="1059"/>
        <end position="1088"/>
    </location>
</feature>
<feature type="compositionally biased region" description="Polar residues" evidence="6">
    <location>
        <begin position="1021"/>
        <end position="1030"/>
    </location>
</feature>
<dbReference type="Gene3D" id="4.10.240.10">
    <property type="entry name" value="Zn(2)-C6 fungal-type DNA-binding domain"/>
    <property type="match status" value="1"/>
</dbReference>
<feature type="compositionally biased region" description="Pro residues" evidence="6">
    <location>
        <begin position="238"/>
        <end position="250"/>
    </location>
</feature>
<dbReference type="InterPro" id="IPR007219">
    <property type="entry name" value="XnlR_reg_dom"/>
</dbReference>
<dbReference type="PANTHER" id="PTHR47338">
    <property type="entry name" value="ZN(II)2CYS6 TRANSCRIPTION FACTOR (EUROFUNG)-RELATED"/>
    <property type="match status" value="1"/>
</dbReference>
<gene>
    <name evidence="8" type="ORF">VTJ49DRAFT_6082</name>
</gene>
<feature type="region of interest" description="Disordered" evidence="6">
    <location>
        <begin position="1"/>
        <end position="53"/>
    </location>
</feature>
<sequence length="1190" mass="129118">MRDAGDASLGRPARNLGGPASAQRSARFKVPQKETELIGLTGQPEPLSPERGEEPPLVFSTLKPDIGSLHPTTSNIQVTYLQVNSDEPPTGCVIETIVRPGSLPLPTARLLLPHPDPSTLVLQLPCNCNCNCNYGYSLLSLLLLLLGSSTKTSPPLRFSRFFLPRAFARPCIHRSLAQPEQRRQQPAGVAPARPGYSILSPPEPPDSEAAATTSSTSYGQQQPTPKRKFHDAFHAPAPHAPVEPAEPPVAPSQQPQSRPPGLGPTPPERLPNIRQPLPRSPPRHSAAAAAAGGPVRAAHGHSGPAAVTTTTDDVSRSPVVASMMSGSPGSPGAVDTKKGVKRTPLRSSIACQRCRKSKIKCNNTGGDQPCETCIRNGKECTYPESNPAPPKRSELPTGSKVDQGTERKRLRRIEDMVRMEAAVPAAAVAEDVLSAPYLTETVWGQLFDIYRLHFATELPFLHLATLKEKLGSRFRAKPSDTSPEINLVLLGILTLTARFHNTLVSYVTAPKNGPAAAASGGPKPRPGAGPTSDAAAASEYYADVLTKALGGLRTSMTVASVERVQAFLMLGLYEWSQARPKVGGMAAWMYVGVAIRMAQALGLGDGDREPSRVFREPGLTGQCQQTMPPGQRIIAREIRRRTMFSCLILDRLLGCGRDRVSTIRSEDLQIQLPCSEVSFDLSEDVYTGFLKPMPGVDASRRISDSVLGRFVRLVDLWGEISRWSFAGGRFTEEHPPWSPETTFGKLRRKLDAFYADLPDHFRWSNSNYYKHENHQASSVYVSLHMLGAVCRIMLNREYIPFIPILCDKPVGPLDPPTFPAGQEPDGFWEASAEEIFHAARDIVDLIEICREKLPMSSLVLFAVWTAAFVGIYAVHFPHIDTKGHMLPKPEQVPGGELDVFKHGPTGLTYKMLTHMSLWLNLAETYVSYFRQMTTYYDRVKQDYERHIGRRAPADAPGGDLSLRMGGGGLEEWKQQGFKVVNNGEILAIDEERAPSRDSTAEPTSSVGPDNSNHAADHAKTPRSTSMSFTPINTSQTHAATATAPQIDEAEAASVMWRLQQGQPQAQAQPQPQAQHSPSQSSGAISSPQIPQPPQPHPHPHPGQLAGCSVPKLPPYTSNEVVVYLEQNQSLPWNMAPGGIDQFAHGTDALMPLDNGNIFWGSMPDAGGGWTAAMPSGGGGMLQHVGGYSYC</sequence>
<dbReference type="SMART" id="SM00066">
    <property type="entry name" value="GAL4"/>
    <property type="match status" value="1"/>
</dbReference>
<dbReference type="InterPro" id="IPR001138">
    <property type="entry name" value="Zn2Cys6_DnaBD"/>
</dbReference>
<evidence type="ECO:0000259" key="7">
    <source>
        <dbReference type="PROSITE" id="PS50048"/>
    </source>
</evidence>
<feature type="compositionally biased region" description="Low complexity" evidence="6">
    <location>
        <begin position="207"/>
        <end position="217"/>
    </location>
</feature>
<feature type="region of interest" description="Disordered" evidence="6">
    <location>
        <begin position="988"/>
        <end position="1030"/>
    </location>
</feature>
<dbReference type="PROSITE" id="PS50048">
    <property type="entry name" value="ZN2_CY6_FUNGAL_2"/>
    <property type="match status" value="1"/>
</dbReference>
<feature type="compositionally biased region" description="Low complexity" evidence="6">
    <location>
        <begin position="319"/>
        <end position="334"/>
    </location>
</feature>
<dbReference type="PANTHER" id="PTHR47338:SF5">
    <property type="entry name" value="ZN(II)2CYS6 TRANSCRIPTION FACTOR (EUROFUNG)"/>
    <property type="match status" value="1"/>
</dbReference>
<feature type="compositionally biased region" description="Basic and acidic residues" evidence="6">
    <location>
        <begin position="989"/>
        <end position="999"/>
    </location>
</feature>
<feature type="region of interest" description="Disordered" evidence="6">
    <location>
        <begin position="1059"/>
        <end position="1110"/>
    </location>
</feature>
<evidence type="ECO:0000256" key="6">
    <source>
        <dbReference type="SAM" id="MobiDB-lite"/>
    </source>
</evidence>
<evidence type="ECO:0000256" key="1">
    <source>
        <dbReference type="ARBA" id="ARBA00004123"/>
    </source>
</evidence>
<dbReference type="Pfam" id="PF00172">
    <property type="entry name" value="Zn_clus"/>
    <property type="match status" value="1"/>
</dbReference>
<feature type="compositionally biased region" description="Low complexity" evidence="6">
    <location>
        <begin position="283"/>
        <end position="301"/>
    </location>
</feature>
<organism evidence="8 9">
    <name type="scientific">Humicola insolens</name>
    <name type="common">Soft-rot fungus</name>
    <dbReference type="NCBI Taxonomy" id="85995"/>
    <lineage>
        <taxon>Eukaryota</taxon>
        <taxon>Fungi</taxon>
        <taxon>Dikarya</taxon>
        <taxon>Ascomycota</taxon>
        <taxon>Pezizomycotina</taxon>
        <taxon>Sordariomycetes</taxon>
        <taxon>Sordariomycetidae</taxon>
        <taxon>Sordariales</taxon>
        <taxon>Chaetomiaceae</taxon>
        <taxon>Mycothermus</taxon>
    </lineage>
</organism>
<accession>A0ABR3V1Z4</accession>
<keyword evidence="5" id="KW-0539">Nucleus</keyword>
<dbReference type="Proteomes" id="UP001583172">
    <property type="component" value="Unassembled WGS sequence"/>
</dbReference>
<dbReference type="PROSITE" id="PS00463">
    <property type="entry name" value="ZN2_CY6_FUNGAL_1"/>
    <property type="match status" value="1"/>
</dbReference>
<dbReference type="SMART" id="SM00906">
    <property type="entry name" value="Fungal_trans"/>
    <property type="match status" value="1"/>
</dbReference>
<name>A0ABR3V1Z4_HUMIN</name>
<keyword evidence="2" id="KW-0479">Metal-binding</keyword>
<feature type="region of interest" description="Disordered" evidence="6">
    <location>
        <begin position="174"/>
        <end position="341"/>
    </location>
</feature>
<feature type="domain" description="Zn(2)-C6 fungal-type" evidence="7">
    <location>
        <begin position="350"/>
        <end position="382"/>
    </location>
</feature>
<keyword evidence="4" id="KW-0804">Transcription</keyword>
<dbReference type="InterPro" id="IPR036864">
    <property type="entry name" value="Zn2-C6_fun-type_DNA-bd_sf"/>
</dbReference>
<proteinExistence type="predicted"/>
<keyword evidence="3" id="KW-0805">Transcription regulation</keyword>
<feature type="compositionally biased region" description="Pro residues" evidence="6">
    <location>
        <begin position="257"/>
        <end position="269"/>
    </location>
</feature>
<feature type="compositionally biased region" description="Polar residues" evidence="6">
    <location>
        <begin position="1000"/>
        <end position="1013"/>
    </location>
</feature>
<evidence type="ECO:0000256" key="3">
    <source>
        <dbReference type="ARBA" id="ARBA00023015"/>
    </source>
</evidence>
<evidence type="ECO:0000313" key="8">
    <source>
        <dbReference type="EMBL" id="KAL1835782.1"/>
    </source>
</evidence>
<dbReference type="Pfam" id="PF04082">
    <property type="entry name" value="Fungal_trans"/>
    <property type="match status" value="1"/>
</dbReference>
<evidence type="ECO:0000256" key="4">
    <source>
        <dbReference type="ARBA" id="ARBA00023163"/>
    </source>
</evidence>
<reference evidence="8 9" key="1">
    <citation type="journal article" date="2024" name="Commun. Biol.">
        <title>Comparative genomic analysis of thermophilic fungi reveals convergent evolutionary adaptations and gene losses.</title>
        <authorList>
            <person name="Steindorff A.S."/>
            <person name="Aguilar-Pontes M.V."/>
            <person name="Robinson A.J."/>
            <person name="Andreopoulos B."/>
            <person name="LaButti K."/>
            <person name="Kuo A."/>
            <person name="Mondo S."/>
            <person name="Riley R."/>
            <person name="Otillar R."/>
            <person name="Haridas S."/>
            <person name="Lipzen A."/>
            <person name="Grimwood J."/>
            <person name="Schmutz J."/>
            <person name="Clum A."/>
            <person name="Reid I.D."/>
            <person name="Moisan M.C."/>
            <person name="Butler G."/>
            <person name="Nguyen T.T.M."/>
            <person name="Dewar K."/>
            <person name="Conant G."/>
            <person name="Drula E."/>
            <person name="Henrissat B."/>
            <person name="Hansel C."/>
            <person name="Singer S."/>
            <person name="Hutchinson M.I."/>
            <person name="de Vries R.P."/>
            <person name="Natvig D.O."/>
            <person name="Powell A.J."/>
            <person name="Tsang A."/>
            <person name="Grigoriev I.V."/>
        </authorList>
    </citation>
    <scope>NUCLEOTIDE SEQUENCE [LARGE SCALE GENOMIC DNA]</scope>
    <source>
        <strain evidence="8 9">CBS 620.91</strain>
    </source>
</reference>